<reference evidence="1" key="1">
    <citation type="journal article" date="2020" name="mSystems">
        <title>Genome- and Community-Level Interaction Insights into Carbon Utilization and Element Cycling Functions of Hydrothermarchaeota in Hydrothermal Sediment.</title>
        <authorList>
            <person name="Zhou Z."/>
            <person name="Liu Y."/>
            <person name="Xu W."/>
            <person name="Pan J."/>
            <person name="Luo Z.H."/>
            <person name="Li M."/>
        </authorList>
    </citation>
    <scope>NUCLEOTIDE SEQUENCE [LARGE SCALE GENOMIC DNA]</scope>
    <source>
        <strain evidence="1">HyVt-577</strain>
    </source>
</reference>
<organism evidence="1">
    <name type="scientific">Caldithrix abyssi</name>
    <dbReference type="NCBI Taxonomy" id="187145"/>
    <lineage>
        <taxon>Bacteria</taxon>
        <taxon>Pseudomonadati</taxon>
        <taxon>Calditrichota</taxon>
        <taxon>Calditrichia</taxon>
        <taxon>Calditrichales</taxon>
        <taxon>Calditrichaceae</taxon>
        <taxon>Caldithrix</taxon>
    </lineage>
</organism>
<proteinExistence type="predicted"/>
<dbReference type="Proteomes" id="UP000885779">
    <property type="component" value="Unassembled WGS sequence"/>
</dbReference>
<comment type="caution">
    <text evidence="1">The sequence shown here is derived from an EMBL/GenBank/DDBJ whole genome shotgun (WGS) entry which is preliminary data.</text>
</comment>
<evidence type="ECO:0008006" key="2">
    <source>
        <dbReference type="Google" id="ProtNLM"/>
    </source>
</evidence>
<evidence type="ECO:0000313" key="1">
    <source>
        <dbReference type="EMBL" id="HGY54638.1"/>
    </source>
</evidence>
<sequence length="78" mass="9352">MSYFENLTCGCEDCHYNHDTLCYRESITLDLNGTCEDMVTCDDFECQDCEFFDFCKKEKKYNSTAFTTNEDYYNEDEY</sequence>
<name>A0A7V4TYR7_CALAY</name>
<dbReference type="EMBL" id="DRQG01000024">
    <property type="protein sequence ID" value="HGY54638.1"/>
    <property type="molecule type" value="Genomic_DNA"/>
</dbReference>
<dbReference type="AlphaFoldDB" id="A0A7V4TYR7"/>
<gene>
    <name evidence="1" type="ORF">ENK44_02950</name>
</gene>
<protein>
    <recommendedName>
        <fullName evidence="2">DUF1540 domain-containing protein</fullName>
    </recommendedName>
</protein>
<accession>A0A7V4TYR7</accession>